<gene>
    <name evidence="4" type="ORF">VIBC2010_09857</name>
</gene>
<dbReference type="STRING" id="796620.VIBC2010_09857"/>
<evidence type="ECO:0000259" key="2">
    <source>
        <dbReference type="PROSITE" id="PS50885"/>
    </source>
</evidence>
<evidence type="ECO:0000259" key="3">
    <source>
        <dbReference type="PROSITE" id="PS51832"/>
    </source>
</evidence>
<dbReference type="EMBL" id="AEIU01000072">
    <property type="protein sequence ID" value="EFP96620.1"/>
    <property type="molecule type" value="Genomic_DNA"/>
</dbReference>
<feature type="domain" description="HAMP" evidence="2">
    <location>
        <begin position="218"/>
        <end position="270"/>
    </location>
</feature>
<dbReference type="SUPFAM" id="SSF109604">
    <property type="entry name" value="HD-domain/PDEase-like"/>
    <property type="match status" value="1"/>
</dbReference>
<reference evidence="4 5" key="1">
    <citation type="journal article" date="2012" name="Int. J. Syst. Evol. Microbiol.">
        <title>Vibrio caribbeanicus sp. nov., isolated from the marine sponge Scleritoderma cyanea.</title>
        <authorList>
            <person name="Hoffmann M."/>
            <person name="Monday S.R."/>
            <person name="Allard M.W."/>
            <person name="Strain E.A."/>
            <person name="Whittaker P."/>
            <person name="Naum M."/>
            <person name="McCarthy P.J."/>
            <person name="Lopez J.V."/>
            <person name="Fischer M."/>
            <person name="Brown E.W."/>
        </authorList>
    </citation>
    <scope>NUCLEOTIDE SEQUENCE [LARGE SCALE GENOMIC DNA]</scope>
    <source>
        <strain evidence="4 5">ATCC BAA-2122</strain>
    </source>
</reference>
<dbReference type="InterPro" id="IPR048440">
    <property type="entry name" value="MASE10"/>
</dbReference>
<evidence type="ECO:0008006" key="6">
    <source>
        <dbReference type="Google" id="ProtNLM"/>
    </source>
</evidence>
<evidence type="ECO:0000313" key="5">
    <source>
        <dbReference type="Proteomes" id="UP000002943"/>
    </source>
</evidence>
<keyword evidence="1" id="KW-0472">Membrane</keyword>
<dbReference type="eggNOG" id="COG3437">
    <property type="taxonomic scope" value="Bacteria"/>
</dbReference>
<protein>
    <recommendedName>
        <fullName evidence="6">Response regulator</fullName>
    </recommendedName>
</protein>
<dbReference type="InterPro" id="IPR037522">
    <property type="entry name" value="HD_GYP_dom"/>
</dbReference>
<dbReference type="Pfam" id="PF20970">
    <property type="entry name" value="MASE10"/>
    <property type="match status" value="1"/>
</dbReference>
<sequence>MKQQGFNVILTAGLYILATLLFSLYGGRVCPFLESLTLEEVLLHSAVVFGIMLLTRVIITPILLEKRRARFIFLDGTLFLMGSVPLCLFYYLHYQFPFESSLKIIFGMGLFGFFTGSILHLDYKINRFSERLNQGQPSLNFLGARCSLVKQMITLVVILLCTLTIMMIMVAFKDIGWLEETPEALRDGSGKVSVLKEFIYIAGILTGYSLAIMLMGAKLVKQILTSQEQALVEITKGCFDARLPAAQNDELGAIARMTNQMVDSLQSAQDEVQMTRDVAIVSIAALAESRDNETGEHILRTQEYVKALAVQLAKHAKHSDLLTPDYIDLLHKSAPLHDVGKVGIPDSVLLKPGKLTDEEFEIMKGHVQIGADALSIAEKRMGESSFLTLAREIALTHHEKWNGSGYPNALKKEEIPLSGRLMALADVYDALTTKRVYKPAFCHEEAKLIILQDKGKHFDPEVVDAFLAIEDEFKAIAAYYQDIKKVS</sequence>
<keyword evidence="1" id="KW-1133">Transmembrane helix</keyword>
<dbReference type="GO" id="GO:0007165">
    <property type="term" value="P:signal transduction"/>
    <property type="evidence" value="ECO:0007669"/>
    <property type="project" value="InterPro"/>
</dbReference>
<accession>E3BJZ2</accession>
<dbReference type="AlphaFoldDB" id="E3BJZ2"/>
<evidence type="ECO:0000313" key="4">
    <source>
        <dbReference type="EMBL" id="EFP96620.1"/>
    </source>
</evidence>
<dbReference type="eggNOG" id="COG2770">
    <property type="taxonomic scope" value="Bacteria"/>
</dbReference>
<dbReference type="InterPro" id="IPR003660">
    <property type="entry name" value="HAMP_dom"/>
</dbReference>
<feature type="transmembrane region" description="Helical" evidence="1">
    <location>
        <begin position="198"/>
        <end position="217"/>
    </location>
</feature>
<name>E3BJZ2_9VIBR</name>
<feature type="transmembrane region" description="Helical" evidence="1">
    <location>
        <begin position="42"/>
        <end position="64"/>
    </location>
</feature>
<dbReference type="CDD" id="cd00077">
    <property type="entry name" value="HDc"/>
    <property type="match status" value="1"/>
</dbReference>
<feature type="transmembrane region" description="Helical" evidence="1">
    <location>
        <begin position="104"/>
        <end position="123"/>
    </location>
</feature>
<dbReference type="PROSITE" id="PS50885">
    <property type="entry name" value="HAMP"/>
    <property type="match status" value="1"/>
</dbReference>
<organism evidence="4 5">
    <name type="scientific">Vibrio caribbeanicus ATCC BAA-2122</name>
    <dbReference type="NCBI Taxonomy" id="796620"/>
    <lineage>
        <taxon>Bacteria</taxon>
        <taxon>Pseudomonadati</taxon>
        <taxon>Pseudomonadota</taxon>
        <taxon>Gammaproteobacteria</taxon>
        <taxon>Vibrionales</taxon>
        <taxon>Vibrionaceae</taxon>
        <taxon>Vibrio</taxon>
    </lineage>
</organism>
<dbReference type="InterPro" id="IPR052020">
    <property type="entry name" value="Cyclic_di-GMP/3'3'-cGAMP_PDE"/>
</dbReference>
<evidence type="ECO:0000256" key="1">
    <source>
        <dbReference type="SAM" id="Phobius"/>
    </source>
</evidence>
<dbReference type="Gene3D" id="6.10.340.10">
    <property type="match status" value="1"/>
</dbReference>
<dbReference type="PROSITE" id="PS51832">
    <property type="entry name" value="HD_GYP"/>
    <property type="match status" value="1"/>
</dbReference>
<keyword evidence="5" id="KW-1185">Reference proteome</keyword>
<dbReference type="Pfam" id="PF13487">
    <property type="entry name" value="HD_5"/>
    <property type="match status" value="1"/>
</dbReference>
<feature type="domain" description="HD-GYP" evidence="3">
    <location>
        <begin position="272"/>
        <end position="482"/>
    </location>
</feature>
<dbReference type="CDD" id="cd06225">
    <property type="entry name" value="HAMP"/>
    <property type="match status" value="1"/>
</dbReference>
<dbReference type="GO" id="GO:0008081">
    <property type="term" value="F:phosphoric diester hydrolase activity"/>
    <property type="evidence" value="ECO:0007669"/>
    <property type="project" value="UniProtKB-ARBA"/>
</dbReference>
<dbReference type="SMART" id="SM00471">
    <property type="entry name" value="HDc"/>
    <property type="match status" value="1"/>
</dbReference>
<keyword evidence="1" id="KW-0812">Transmembrane</keyword>
<dbReference type="PANTHER" id="PTHR45228">
    <property type="entry name" value="CYCLIC DI-GMP PHOSPHODIESTERASE TM_0186-RELATED"/>
    <property type="match status" value="1"/>
</dbReference>
<dbReference type="GO" id="GO:0016020">
    <property type="term" value="C:membrane"/>
    <property type="evidence" value="ECO:0007669"/>
    <property type="project" value="InterPro"/>
</dbReference>
<feature type="transmembrane region" description="Helical" evidence="1">
    <location>
        <begin position="152"/>
        <end position="172"/>
    </location>
</feature>
<dbReference type="InterPro" id="IPR003607">
    <property type="entry name" value="HD/PDEase_dom"/>
</dbReference>
<proteinExistence type="predicted"/>
<dbReference type="RefSeq" id="WP_009601346.1">
    <property type="nucleotide sequence ID" value="NZ_AEIU01000072.1"/>
</dbReference>
<comment type="caution">
    <text evidence="4">The sequence shown here is derived from an EMBL/GenBank/DDBJ whole genome shotgun (WGS) entry which is preliminary data.</text>
</comment>
<feature type="transmembrane region" description="Helical" evidence="1">
    <location>
        <begin position="71"/>
        <end position="92"/>
    </location>
</feature>
<dbReference type="OrthoDB" id="6210373at2"/>
<dbReference type="Gene3D" id="1.10.3210.10">
    <property type="entry name" value="Hypothetical protein af1432"/>
    <property type="match status" value="1"/>
</dbReference>
<dbReference type="Proteomes" id="UP000002943">
    <property type="component" value="Unassembled WGS sequence"/>
</dbReference>
<dbReference type="PANTHER" id="PTHR45228:SF5">
    <property type="entry name" value="CYCLIC DI-GMP PHOSPHODIESTERASE VC_1348-RELATED"/>
    <property type="match status" value="1"/>
</dbReference>